<feature type="domain" description="Methyltransferase" evidence="1">
    <location>
        <begin position="99"/>
        <end position="186"/>
    </location>
</feature>
<dbReference type="CDD" id="cd02440">
    <property type="entry name" value="AdoMet_MTases"/>
    <property type="match status" value="1"/>
</dbReference>
<proteinExistence type="predicted"/>
<dbReference type="Pfam" id="PF13649">
    <property type="entry name" value="Methyltransf_25"/>
    <property type="match status" value="1"/>
</dbReference>
<evidence type="ECO:0000313" key="3">
    <source>
        <dbReference type="Proteomes" id="UP001267878"/>
    </source>
</evidence>
<dbReference type="Proteomes" id="UP001267878">
    <property type="component" value="Unassembled WGS sequence"/>
</dbReference>
<dbReference type="GO" id="GO:0008168">
    <property type="term" value="F:methyltransferase activity"/>
    <property type="evidence" value="ECO:0007669"/>
    <property type="project" value="UniProtKB-KW"/>
</dbReference>
<dbReference type="RefSeq" id="WP_310053122.1">
    <property type="nucleotide sequence ID" value="NZ_JAVDVW010000001.1"/>
</dbReference>
<keyword evidence="3" id="KW-1185">Reference proteome</keyword>
<dbReference type="EMBL" id="JAVDVW010000001">
    <property type="protein sequence ID" value="MDR7098988.1"/>
    <property type="molecule type" value="Genomic_DNA"/>
</dbReference>
<accession>A0ABU1VND0</accession>
<protein>
    <submittedName>
        <fullName evidence="2">SAM-dependent methyltransferase</fullName>
    </submittedName>
</protein>
<name>A0ABU1VND0_9GAMM</name>
<reference evidence="2 3" key="1">
    <citation type="submission" date="2023-07" db="EMBL/GenBank/DDBJ databases">
        <title>Sorghum-associated microbial communities from plants grown in Nebraska, USA.</title>
        <authorList>
            <person name="Schachtman D."/>
        </authorList>
    </citation>
    <scope>NUCLEOTIDE SEQUENCE [LARGE SCALE GENOMIC DNA]</scope>
    <source>
        <strain evidence="2 3">BE187</strain>
    </source>
</reference>
<dbReference type="InterPro" id="IPR029063">
    <property type="entry name" value="SAM-dependent_MTases_sf"/>
</dbReference>
<evidence type="ECO:0000313" key="2">
    <source>
        <dbReference type="EMBL" id="MDR7098988.1"/>
    </source>
</evidence>
<evidence type="ECO:0000259" key="1">
    <source>
        <dbReference type="Pfam" id="PF13649"/>
    </source>
</evidence>
<keyword evidence="2" id="KW-0489">Methyltransferase</keyword>
<dbReference type="Gene3D" id="3.40.50.150">
    <property type="entry name" value="Vaccinia Virus protein VP39"/>
    <property type="match status" value="1"/>
</dbReference>
<dbReference type="InterPro" id="IPR041698">
    <property type="entry name" value="Methyltransf_25"/>
</dbReference>
<dbReference type="GO" id="GO:0032259">
    <property type="term" value="P:methylation"/>
    <property type="evidence" value="ECO:0007669"/>
    <property type="project" value="UniProtKB-KW"/>
</dbReference>
<gene>
    <name evidence="2" type="ORF">J2X04_001335</name>
</gene>
<organism evidence="2 3">
    <name type="scientific">Agrilutibacter niabensis</name>
    <dbReference type="NCBI Taxonomy" id="380628"/>
    <lineage>
        <taxon>Bacteria</taxon>
        <taxon>Pseudomonadati</taxon>
        <taxon>Pseudomonadota</taxon>
        <taxon>Gammaproteobacteria</taxon>
        <taxon>Lysobacterales</taxon>
        <taxon>Lysobacteraceae</taxon>
        <taxon>Agrilutibacter</taxon>
    </lineage>
</organism>
<comment type="caution">
    <text evidence="2">The sequence shown here is derived from an EMBL/GenBank/DDBJ whole genome shotgun (WGS) entry which is preliminary data.</text>
</comment>
<sequence length="259" mass="29200">MGEVLTWRHHAAVTRFEAGLPPRNRLEQSALAVLAIRYREAGCFNRLARQHHEFWVRGPCDFVYDAAIPRLEKQLFHGPHRIALDRLEAELKQGTFHTVCEIGCGNGAVLAYLADRLPAVDRFIGLDLNAAQIARNQVQHAADTRLEFSACDAIDWITHHAGPNMAFYTYGGVFEYFTQSQLEGVLLTLTMHTPTCIALVEPVSFDHDFEADSTSRPHGRELSYSHAYPVLVAKAGFREIWQAESADAKSRWMMLLARP</sequence>
<keyword evidence="2" id="KW-0808">Transferase</keyword>
<dbReference type="SUPFAM" id="SSF53335">
    <property type="entry name" value="S-adenosyl-L-methionine-dependent methyltransferases"/>
    <property type="match status" value="1"/>
</dbReference>